<keyword evidence="2" id="KW-0732">Signal</keyword>
<feature type="signal peptide" evidence="2">
    <location>
        <begin position="1"/>
        <end position="21"/>
    </location>
</feature>
<evidence type="ECO:0008006" key="5">
    <source>
        <dbReference type="Google" id="ProtNLM"/>
    </source>
</evidence>
<feature type="region of interest" description="Disordered" evidence="1">
    <location>
        <begin position="165"/>
        <end position="193"/>
    </location>
</feature>
<dbReference type="EMBL" id="QURL01000004">
    <property type="protein sequence ID" value="RFC63548.1"/>
    <property type="molecule type" value="Genomic_DNA"/>
</dbReference>
<evidence type="ECO:0000256" key="1">
    <source>
        <dbReference type="SAM" id="MobiDB-lite"/>
    </source>
</evidence>
<protein>
    <recommendedName>
        <fullName evidence="5">Lipoprotein</fullName>
    </recommendedName>
</protein>
<feature type="compositionally biased region" description="Gly residues" evidence="1">
    <location>
        <begin position="169"/>
        <end position="178"/>
    </location>
</feature>
<evidence type="ECO:0000313" key="3">
    <source>
        <dbReference type="EMBL" id="RFC63548.1"/>
    </source>
</evidence>
<reference evidence="3 4" key="1">
    <citation type="submission" date="2018-08" db="EMBL/GenBank/DDBJ databases">
        <title>Fulvimarina sp. 85, whole genome shotgun sequence.</title>
        <authorList>
            <person name="Tuo L."/>
        </authorList>
    </citation>
    <scope>NUCLEOTIDE SEQUENCE [LARGE SCALE GENOMIC DNA]</scope>
    <source>
        <strain evidence="3 4">85</strain>
    </source>
</reference>
<accession>A0A371X2U3</accession>
<dbReference type="PROSITE" id="PS51257">
    <property type="entry name" value="PROKAR_LIPOPROTEIN"/>
    <property type="match status" value="1"/>
</dbReference>
<proteinExistence type="predicted"/>
<comment type="caution">
    <text evidence="3">The sequence shown here is derived from an EMBL/GenBank/DDBJ whole genome shotgun (WGS) entry which is preliminary data.</text>
</comment>
<feature type="chain" id="PRO_5017018650" description="Lipoprotein" evidence="2">
    <location>
        <begin position="22"/>
        <end position="217"/>
    </location>
</feature>
<keyword evidence="4" id="KW-1185">Reference proteome</keyword>
<dbReference type="RefSeq" id="WP_116683279.1">
    <property type="nucleotide sequence ID" value="NZ_QURL01000004.1"/>
</dbReference>
<gene>
    <name evidence="3" type="ORF">DYI37_11060</name>
</gene>
<sequence length="217" mass="22269">MSPRITASLALSALLPIMLTACETSGSGDALAEAANTIQPAVPPEQFQYVSASQTQYNPFTVDMTRPTASGGGPAKSFVRVSSPGISIGSPKHEAVARAVVVEAASERLCQPGTVPQFQKQYGHDVYLNERVQKWGAIVYCDTAPAFPPAYGGAMAGGGAMASASGSGQMQGGYGGGSQNLAPLPPASTGPVRDTMMPISNTNGPLPLSMMSADNYQ</sequence>
<evidence type="ECO:0000313" key="4">
    <source>
        <dbReference type="Proteomes" id="UP000264310"/>
    </source>
</evidence>
<organism evidence="3 4">
    <name type="scientific">Fulvimarina endophytica</name>
    <dbReference type="NCBI Taxonomy" id="2293836"/>
    <lineage>
        <taxon>Bacteria</taxon>
        <taxon>Pseudomonadati</taxon>
        <taxon>Pseudomonadota</taxon>
        <taxon>Alphaproteobacteria</taxon>
        <taxon>Hyphomicrobiales</taxon>
        <taxon>Aurantimonadaceae</taxon>
        <taxon>Fulvimarina</taxon>
    </lineage>
</organism>
<evidence type="ECO:0000256" key="2">
    <source>
        <dbReference type="SAM" id="SignalP"/>
    </source>
</evidence>
<name>A0A371X2U3_9HYPH</name>
<dbReference type="Proteomes" id="UP000264310">
    <property type="component" value="Unassembled WGS sequence"/>
</dbReference>
<dbReference type="OrthoDB" id="9902993at2"/>
<dbReference type="AlphaFoldDB" id="A0A371X2U3"/>